<organism evidence="7 8">
    <name type="scientific">Tanacetum coccineum</name>
    <dbReference type="NCBI Taxonomy" id="301880"/>
    <lineage>
        <taxon>Eukaryota</taxon>
        <taxon>Viridiplantae</taxon>
        <taxon>Streptophyta</taxon>
        <taxon>Embryophyta</taxon>
        <taxon>Tracheophyta</taxon>
        <taxon>Spermatophyta</taxon>
        <taxon>Magnoliopsida</taxon>
        <taxon>eudicotyledons</taxon>
        <taxon>Gunneridae</taxon>
        <taxon>Pentapetalae</taxon>
        <taxon>asterids</taxon>
        <taxon>campanulids</taxon>
        <taxon>Asterales</taxon>
        <taxon>Asteraceae</taxon>
        <taxon>Asteroideae</taxon>
        <taxon>Anthemideae</taxon>
        <taxon>Anthemidinae</taxon>
        <taxon>Tanacetum</taxon>
    </lineage>
</organism>
<dbReference type="Gene3D" id="2.40.70.10">
    <property type="entry name" value="Acid Proteases"/>
    <property type="match status" value="1"/>
</dbReference>
<dbReference type="CDD" id="cd09279">
    <property type="entry name" value="RNase_HI_like"/>
    <property type="match status" value="1"/>
</dbReference>
<dbReference type="PROSITE" id="PS00141">
    <property type="entry name" value="ASP_PROTEASE"/>
    <property type="match status" value="1"/>
</dbReference>
<dbReference type="InterPro" id="IPR001878">
    <property type="entry name" value="Znf_CCHC"/>
</dbReference>
<dbReference type="Pfam" id="PF08284">
    <property type="entry name" value="RVP_2"/>
    <property type="match status" value="1"/>
</dbReference>
<dbReference type="InterPro" id="IPR036397">
    <property type="entry name" value="RNaseH_sf"/>
</dbReference>
<feature type="region of interest" description="Disordered" evidence="5">
    <location>
        <begin position="473"/>
        <end position="520"/>
    </location>
</feature>
<dbReference type="PANTHER" id="PTHR48475">
    <property type="entry name" value="RIBONUCLEASE H"/>
    <property type="match status" value="1"/>
</dbReference>
<keyword evidence="4" id="KW-0862">Zinc</keyword>
<dbReference type="InterPro" id="IPR036875">
    <property type="entry name" value="Znf_CCHC_sf"/>
</dbReference>
<evidence type="ECO:0000256" key="1">
    <source>
        <dbReference type="ARBA" id="ARBA00022679"/>
    </source>
</evidence>
<dbReference type="CDD" id="cd00303">
    <property type="entry name" value="retropepsin_like"/>
    <property type="match status" value="1"/>
</dbReference>
<protein>
    <submittedName>
        <fullName evidence="7">Reverse transcriptase domain-containing protein</fullName>
    </submittedName>
</protein>
<dbReference type="SUPFAM" id="SSF56672">
    <property type="entry name" value="DNA/RNA polymerases"/>
    <property type="match status" value="1"/>
</dbReference>
<name>A0ABQ4WXY6_9ASTR</name>
<dbReference type="Pfam" id="PF13456">
    <property type="entry name" value="RVT_3"/>
    <property type="match status" value="1"/>
</dbReference>
<accession>A0ABQ4WXY6</accession>
<dbReference type="PROSITE" id="PS50158">
    <property type="entry name" value="ZF_CCHC"/>
    <property type="match status" value="1"/>
</dbReference>
<dbReference type="InterPro" id="IPR021109">
    <property type="entry name" value="Peptidase_aspartic_dom_sf"/>
</dbReference>
<keyword evidence="1" id="KW-0808">Transferase</keyword>
<dbReference type="Gene3D" id="3.30.420.10">
    <property type="entry name" value="Ribonuclease H-like superfamily/Ribonuclease H"/>
    <property type="match status" value="1"/>
</dbReference>
<dbReference type="SMART" id="SM00343">
    <property type="entry name" value="ZnF_C2HC"/>
    <property type="match status" value="1"/>
</dbReference>
<dbReference type="SUPFAM" id="SSF50630">
    <property type="entry name" value="Acid proteases"/>
    <property type="match status" value="1"/>
</dbReference>
<dbReference type="PANTHER" id="PTHR48475:SF2">
    <property type="entry name" value="RIBONUCLEASE H"/>
    <property type="match status" value="1"/>
</dbReference>
<dbReference type="SUPFAM" id="SSF57756">
    <property type="entry name" value="Retrovirus zinc finger-like domains"/>
    <property type="match status" value="1"/>
</dbReference>
<evidence type="ECO:0000256" key="5">
    <source>
        <dbReference type="SAM" id="MobiDB-lite"/>
    </source>
</evidence>
<dbReference type="Proteomes" id="UP001151760">
    <property type="component" value="Unassembled WGS sequence"/>
</dbReference>
<keyword evidence="4" id="KW-0479">Metal-binding</keyword>
<evidence type="ECO:0000256" key="2">
    <source>
        <dbReference type="ARBA" id="ARBA00022695"/>
    </source>
</evidence>
<dbReference type="InterPro" id="IPR001969">
    <property type="entry name" value="Aspartic_peptidase_AS"/>
</dbReference>
<evidence type="ECO:0000256" key="4">
    <source>
        <dbReference type="PROSITE-ProRule" id="PRU00047"/>
    </source>
</evidence>
<keyword evidence="2" id="KW-0548">Nucleotidyltransferase</keyword>
<reference evidence="7" key="1">
    <citation type="journal article" date="2022" name="Int. J. Mol. Sci.">
        <title>Draft Genome of Tanacetum Coccineum: Genomic Comparison of Closely Related Tanacetum-Family Plants.</title>
        <authorList>
            <person name="Yamashiro T."/>
            <person name="Shiraishi A."/>
            <person name="Nakayama K."/>
            <person name="Satake H."/>
        </authorList>
    </citation>
    <scope>NUCLEOTIDE SEQUENCE</scope>
</reference>
<comment type="caution">
    <text evidence="7">The sequence shown here is derived from an EMBL/GenBank/DDBJ whole genome shotgun (WGS) entry which is preliminary data.</text>
</comment>
<dbReference type="InterPro" id="IPR002156">
    <property type="entry name" value="RNaseH_domain"/>
</dbReference>
<evidence type="ECO:0000259" key="6">
    <source>
        <dbReference type="PROSITE" id="PS50158"/>
    </source>
</evidence>
<dbReference type="InterPro" id="IPR043502">
    <property type="entry name" value="DNA/RNA_pol_sf"/>
</dbReference>
<evidence type="ECO:0000313" key="8">
    <source>
        <dbReference type="Proteomes" id="UP001151760"/>
    </source>
</evidence>
<evidence type="ECO:0000313" key="7">
    <source>
        <dbReference type="EMBL" id="GJS57650.1"/>
    </source>
</evidence>
<feature type="compositionally biased region" description="Basic and acidic residues" evidence="5">
    <location>
        <begin position="482"/>
        <end position="515"/>
    </location>
</feature>
<reference evidence="7" key="2">
    <citation type="submission" date="2022-01" db="EMBL/GenBank/DDBJ databases">
        <authorList>
            <person name="Yamashiro T."/>
            <person name="Shiraishi A."/>
            <person name="Satake H."/>
            <person name="Nakayama K."/>
        </authorList>
    </citation>
    <scope>NUCLEOTIDE SEQUENCE</scope>
</reference>
<gene>
    <name evidence="7" type="ORF">Tco_0652434</name>
</gene>
<evidence type="ECO:0000256" key="3">
    <source>
        <dbReference type="ARBA" id="ARBA00022918"/>
    </source>
</evidence>
<feature type="domain" description="CCHC-type" evidence="6">
    <location>
        <begin position="530"/>
        <end position="545"/>
    </location>
</feature>
<dbReference type="GO" id="GO:0003964">
    <property type="term" value="F:RNA-directed DNA polymerase activity"/>
    <property type="evidence" value="ECO:0007669"/>
    <property type="project" value="UniProtKB-KW"/>
</dbReference>
<dbReference type="EMBL" id="BQNB010009022">
    <property type="protein sequence ID" value="GJS57650.1"/>
    <property type="molecule type" value="Genomic_DNA"/>
</dbReference>
<sequence>MKLNLKKCSFGMEEGKFLGYIVTSEGIRANPEKAKVVMDMPSPKTLKWTEAAEAAFLEMKKLVSELPTLTTPKKDETLMMYLAAANEAVSTVLLTNRDGKQMPIHYVITDSPIGQVLNNSGASGRLAKWAVELGAYGITSVPRVAVKGSRTGLILIAPDDVEYSYALRLNFSNSNNDAEYEALLAGLQIAKEMQVKDIHAFVDSKLVASQVEGSYEAKEKRMIKYWEKVLELDGAFNSLLKSLPELFELVMEEAYGCILGSRDSELDVTIMVSCQLRPVEPRWSAHVDLPLNFWVLLLRRQCSKQLMHCYLVSLLGSPMRSVRMALGEVVTNLPPSTPGWKGLGNKSVDLLAPQPLQLMLKTRLLTLRSYSRFWDMPMNSRQGWQVTSWKEMLSIGGRLLNKPKERDGETSGEFMKRFLRLTGFVGKKAAPPEEQAKHFKWALYDWILDGIVNTGFTDVAQVANAARSMEILRKRSSQNNKRNYDGDHIRPTARDSNQRGNDQKGYDGRSYDRRGGNSKLWQKPRVTGACFTCCSIGHMARDCPKNGGNGGRGNGNDNQPAAKGRVFSLTNEQAANSSGTVLETLFLNGCAVFVLFDTGATHFMVSISFAKHISISPMLLNYTLSVSTHVKGLVNIHHEYQNCPLRFNDKIRFANLFPLDMNDFDIILGMDWLTEHRATIGCYNYRQEEGIDFKESFAPVARLEAIRIFIAFDAHMNMVVYQMDVKIAFLNGILREEVYVSQPNGFVDLENPNHVYKLKKGSFEDQQQDMDSILDLESAEGIIRNFDEELKYFNELPRNWKYDPAAAKTYKTSSILLRQELEIPEEDHMRGGRDRCCAPFEGKLEWYANTDDVPLSRTEKKIWKEFQEFDKKIPGLGAINLHGFEKEKMPIKIDNPIVSLIGNFAIAAFNEAIEKSVKEGVHKNLRDFEFMECAYIKMRRTEYYFYMTIEAIEEGKLGVYETKVRLEWEDGRKSLCNFVLTDHTPRGKKKRVMNKRAKHIQMTFPGDWFDPM</sequence>
<keyword evidence="8" id="KW-1185">Reference proteome</keyword>
<keyword evidence="3 7" id="KW-0695">RNA-directed DNA polymerase</keyword>
<proteinExistence type="predicted"/>
<keyword evidence="4" id="KW-0863">Zinc-finger</keyword>